<keyword evidence="1" id="KW-1133">Transmembrane helix</keyword>
<evidence type="ECO:0008006" key="4">
    <source>
        <dbReference type="Google" id="ProtNLM"/>
    </source>
</evidence>
<protein>
    <recommendedName>
        <fullName evidence="4">Carbon monoxide dehydrogenase subunit G</fullName>
    </recommendedName>
</protein>
<feature type="transmembrane region" description="Helical" evidence="1">
    <location>
        <begin position="181"/>
        <end position="200"/>
    </location>
</feature>
<name>A0A4Q7NLD2_9BURK</name>
<dbReference type="CDD" id="cd05018">
    <property type="entry name" value="CoxG"/>
    <property type="match status" value="1"/>
</dbReference>
<evidence type="ECO:0000313" key="3">
    <source>
        <dbReference type="Proteomes" id="UP000292445"/>
    </source>
</evidence>
<accession>A0A4Q7NLD2</accession>
<keyword evidence="1" id="KW-0812">Transmembrane</keyword>
<dbReference type="EMBL" id="SGXC01000001">
    <property type="protein sequence ID" value="RZS85863.1"/>
    <property type="molecule type" value="Genomic_DNA"/>
</dbReference>
<evidence type="ECO:0000313" key="2">
    <source>
        <dbReference type="EMBL" id="RZS85863.1"/>
    </source>
</evidence>
<proteinExistence type="predicted"/>
<dbReference type="OrthoDB" id="9787428at2"/>
<keyword evidence="3" id="KW-1185">Reference proteome</keyword>
<dbReference type="InterPro" id="IPR010419">
    <property type="entry name" value="CO_DH_gsu"/>
</dbReference>
<keyword evidence="1" id="KW-0472">Membrane</keyword>
<dbReference type="Pfam" id="PF06240">
    <property type="entry name" value="COXG"/>
    <property type="match status" value="1"/>
</dbReference>
<dbReference type="PANTHER" id="PTHR38588:SF1">
    <property type="entry name" value="BLL0334 PROTEIN"/>
    <property type="match status" value="1"/>
</dbReference>
<dbReference type="Proteomes" id="UP000292445">
    <property type="component" value="Unassembled WGS sequence"/>
</dbReference>
<comment type="caution">
    <text evidence="2">The sequence shown here is derived from an EMBL/GenBank/DDBJ whole genome shotgun (WGS) entry which is preliminary data.</text>
</comment>
<dbReference type="Gene3D" id="3.30.530.20">
    <property type="match status" value="1"/>
</dbReference>
<reference evidence="2 3" key="1">
    <citation type="submission" date="2019-02" db="EMBL/GenBank/DDBJ databases">
        <title>Genomic Encyclopedia of Type Strains, Phase IV (KMG-IV): sequencing the most valuable type-strain genomes for metagenomic binning, comparative biology and taxonomic classification.</title>
        <authorList>
            <person name="Goeker M."/>
        </authorList>
    </citation>
    <scope>NUCLEOTIDE SEQUENCE [LARGE SCALE GENOMIC DNA]</scope>
    <source>
        <strain evidence="2 3">K24</strain>
    </source>
</reference>
<dbReference type="RefSeq" id="WP_130357010.1">
    <property type="nucleotide sequence ID" value="NZ_SGXC01000001.1"/>
</dbReference>
<dbReference type="AlphaFoldDB" id="A0A4Q7NLD2"/>
<gene>
    <name evidence="2" type="ORF">EV675_1893</name>
</gene>
<dbReference type="PANTHER" id="PTHR38588">
    <property type="entry name" value="BLL0334 PROTEIN"/>
    <property type="match status" value="1"/>
</dbReference>
<evidence type="ECO:0000256" key="1">
    <source>
        <dbReference type="SAM" id="Phobius"/>
    </source>
</evidence>
<dbReference type="SUPFAM" id="SSF55961">
    <property type="entry name" value="Bet v1-like"/>
    <property type="match status" value="1"/>
</dbReference>
<dbReference type="InterPro" id="IPR023393">
    <property type="entry name" value="START-like_dom_sf"/>
</dbReference>
<sequence length="201" mass="22043">MDISGSRLIPASQEHTWNKLVAPETLKVCISGCEKVERISENEYRVNLRAEVGPLSARFHGRLQLSDIQAPNSYHLTFEGEGGMAGSAKGHADIRLTPEGDGTRVSYTAHADLEGKLSQLRTDQAEKIARKMMDNFFALFSVCACRALERPAPRPPRMARPMAAGGGAHALHLPTQWVNRLSWLVAAGVIAGLVVYHTFLR</sequence>
<organism evidence="2 3">
    <name type="scientific">Pigmentiphaga kullae</name>
    <dbReference type="NCBI Taxonomy" id="151784"/>
    <lineage>
        <taxon>Bacteria</taxon>
        <taxon>Pseudomonadati</taxon>
        <taxon>Pseudomonadota</taxon>
        <taxon>Betaproteobacteria</taxon>
        <taxon>Burkholderiales</taxon>
        <taxon>Alcaligenaceae</taxon>
        <taxon>Pigmentiphaga</taxon>
    </lineage>
</organism>